<proteinExistence type="predicted"/>
<name>A0A2U9CCY9_SCOMX</name>
<feature type="region of interest" description="Disordered" evidence="1">
    <location>
        <begin position="1"/>
        <end position="29"/>
    </location>
</feature>
<evidence type="ECO:0000256" key="1">
    <source>
        <dbReference type="SAM" id="MobiDB-lite"/>
    </source>
</evidence>
<evidence type="ECO:0000313" key="2">
    <source>
        <dbReference type="EMBL" id="AWP14431.1"/>
    </source>
</evidence>
<gene>
    <name evidence="2" type="ORF">SMAX5B_008779</name>
</gene>
<evidence type="ECO:0000313" key="3">
    <source>
        <dbReference type="Proteomes" id="UP000246464"/>
    </source>
</evidence>
<accession>A0A2U9CCY9</accession>
<dbReference type="EMBL" id="CP026257">
    <property type="protein sequence ID" value="AWP14431.1"/>
    <property type="molecule type" value="Genomic_DNA"/>
</dbReference>
<protein>
    <submittedName>
        <fullName evidence="2">Uncharacterized protein</fullName>
    </submittedName>
</protein>
<dbReference type="Proteomes" id="UP000246464">
    <property type="component" value="Chromosome 15"/>
</dbReference>
<keyword evidence="3" id="KW-1185">Reference proteome</keyword>
<dbReference type="AlphaFoldDB" id="A0A2U9CCY9"/>
<feature type="compositionally biased region" description="Basic residues" evidence="1">
    <location>
        <begin position="11"/>
        <end position="24"/>
    </location>
</feature>
<sequence>MPAAQWAVSRRASHKLRKDKRPKKINGSSKAAPLLIESVERRKWLQTGVNLVQTEKRL</sequence>
<reference evidence="2 3" key="1">
    <citation type="submission" date="2017-12" db="EMBL/GenBank/DDBJ databases">
        <title>Integrating genomic resources of turbot (Scophthalmus maximus) in depth evaluation of genetic and physical mapping variation across individuals.</title>
        <authorList>
            <person name="Martinez P."/>
        </authorList>
    </citation>
    <scope>NUCLEOTIDE SEQUENCE [LARGE SCALE GENOMIC DNA]</scope>
</reference>
<organism evidence="2 3">
    <name type="scientific">Scophthalmus maximus</name>
    <name type="common">Turbot</name>
    <name type="synonym">Psetta maxima</name>
    <dbReference type="NCBI Taxonomy" id="52904"/>
    <lineage>
        <taxon>Eukaryota</taxon>
        <taxon>Metazoa</taxon>
        <taxon>Chordata</taxon>
        <taxon>Craniata</taxon>
        <taxon>Vertebrata</taxon>
        <taxon>Euteleostomi</taxon>
        <taxon>Actinopterygii</taxon>
        <taxon>Neopterygii</taxon>
        <taxon>Teleostei</taxon>
        <taxon>Neoteleostei</taxon>
        <taxon>Acanthomorphata</taxon>
        <taxon>Carangaria</taxon>
        <taxon>Pleuronectiformes</taxon>
        <taxon>Pleuronectoidei</taxon>
        <taxon>Scophthalmidae</taxon>
        <taxon>Scophthalmus</taxon>
    </lineage>
</organism>